<accession>A0A7D5TM52</accession>
<name>A0A7D5TM52_9EURY</name>
<dbReference type="SUPFAM" id="SSF160113">
    <property type="entry name" value="YegP-like"/>
    <property type="match status" value="3"/>
</dbReference>
<dbReference type="KEGG" id="hrr:HZS55_03115"/>
<sequence length="201" mass="22133">MESAYLNTMPVSVESLRADATEAPVTTLGRLAVRLHPDDWHWELVDADREPVATGRVTHDSREAVESAVSDLQASAAETTVYEIRDAAFDCYRSESGWTWRLVDADHEPLARASATYDDRAAVQSAVERVSALAPDADVVDYDDVAFELRSAADGWTWRLVDEDGEELARSIATFESRVEAQEDLSTVKSLGPDAWVSTAE</sequence>
<feature type="domain" description="DUF1508" evidence="1">
    <location>
        <begin position="39"/>
        <end position="83"/>
    </location>
</feature>
<evidence type="ECO:0000313" key="3">
    <source>
        <dbReference type="Proteomes" id="UP000509667"/>
    </source>
</evidence>
<proteinExistence type="predicted"/>
<protein>
    <submittedName>
        <fullName evidence="2">YegP family protein</fullName>
    </submittedName>
</protein>
<evidence type="ECO:0000313" key="2">
    <source>
        <dbReference type="EMBL" id="QLH76354.1"/>
    </source>
</evidence>
<feature type="domain" description="DUF1508" evidence="1">
    <location>
        <begin position="97"/>
        <end position="141"/>
    </location>
</feature>
<dbReference type="AlphaFoldDB" id="A0A7D5TM52"/>
<dbReference type="Proteomes" id="UP000509667">
    <property type="component" value="Chromosome"/>
</dbReference>
<dbReference type="RefSeq" id="WP_179910295.1">
    <property type="nucleotide sequence ID" value="NZ_CP058910.1"/>
</dbReference>
<keyword evidence="3" id="KW-1185">Reference proteome</keyword>
<dbReference type="Gene3D" id="2.30.29.80">
    <property type="match status" value="2"/>
</dbReference>
<dbReference type="OrthoDB" id="108721at2157"/>
<evidence type="ECO:0000259" key="1">
    <source>
        <dbReference type="Pfam" id="PF07411"/>
    </source>
</evidence>
<dbReference type="GeneID" id="56076820"/>
<gene>
    <name evidence="2" type="ORF">HZS55_03115</name>
</gene>
<dbReference type="InterPro" id="IPR036913">
    <property type="entry name" value="YegP-like_sf"/>
</dbReference>
<reference evidence="2 3" key="1">
    <citation type="submission" date="2020-07" db="EMBL/GenBank/DDBJ databases">
        <title>Halosimplex pelagicum sp. nov. and Halosimplex rubrum sp. nov., isolated from salted brown alga Laminaria, and emended description of the genus Halosimplex.</title>
        <authorList>
            <person name="Cui H."/>
        </authorList>
    </citation>
    <scope>NUCLEOTIDE SEQUENCE [LARGE SCALE GENOMIC DNA]</scope>
    <source>
        <strain evidence="2 3">R27</strain>
    </source>
</reference>
<dbReference type="Pfam" id="PF07411">
    <property type="entry name" value="DUF1508"/>
    <property type="match status" value="2"/>
</dbReference>
<dbReference type="InterPro" id="IPR010879">
    <property type="entry name" value="DUF1508"/>
</dbReference>
<organism evidence="2 3">
    <name type="scientific">Halosimplex rubrum</name>
    <dbReference type="NCBI Taxonomy" id="869889"/>
    <lineage>
        <taxon>Archaea</taxon>
        <taxon>Methanobacteriati</taxon>
        <taxon>Methanobacteriota</taxon>
        <taxon>Stenosarchaea group</taxon>
        <taxon>Halobacteria</taxon>
        <taxon>Halobacteriales</taxon>
        <taxon>Haloarculaceae</taxon>
        <taxon>Halosimplex</taxon>
    </lineage>
</organism>
<dbReference type="EMBL" id="CP058910">
    <property type="protein sequence ID" value="QLH76354.1"/>
    <property type="molecule type" value="Genomic_DNA"/>
</dbReference>